<evidence type="ECO:0000313" key="3">
    <source>
        <dbReference type="Proteomes" id="UP001364472"/>
    </source>
</evidence>
<evidence type="ECO:0008006" key="4">
    <source>
        <dbReference type="Google" id="ProtNLM"/>
    </source>
</evidence>
<reference evidence="2 3" key="1">
    <citation type="journal article" date="2016" name="Antonie Van Leeuwenhoek">
        <title>Denitratimonas tolerans gen. nov., sp. nov., a denitrifying bacterium isolated from a bioreactor for tannery wastewater treatment.</title>
        <authorList>
            <person name="Han S.I."/>
            <person name="Kim J.O."/>
            <person name="Lee Y.R."/>
            <person name="Ekpeghere K.I."/>
            <person name="Koh S.C."/>
            <person name="Whang K.S."/>
        </authorList>
    </citation>
    <scope>NUCLEOTIDE SEQUENCE [LARGE SCALE GENOMIC DNA]</scope>
    <source>
        <strain evidence="2 3">KACC 17565</strain>
    </source>
</reference>
<dbReference type="RefSeq" id="WP_337334456.1">
    <property type="nucleotide sequence ID" value="NZ_JBBDHC010000003.1"/>
</dbReference>
<organism evidence="2 3">
    <name type="scientific">Denitratimonas tolerans</name>
    <dbReference type="NCBI Taxonomy" id="1338420"/>
    <lineage>
        <taxon>Bacteria</taxon>
        <taxon>Pseudomonadati</taxon>
        <taxon>Pseudomonadota</taxon>
        <taxon>Gammaproteobacteria</taxon>
        <taxon>Lysobacterales</taxon>
        <taxon>Lysobacteraceae</taxon>
        <taxon>Denitratimonas</taxon>
    </lineage>
</organism>
<dbReference type="AlphaFoldDB" id="A0AAW9R3E2"/>
<comment type="caution">
    <text evidence="2">The sequence shown here is derived from an EMBL/GenBank/DDBJ whole genome shotgun (WGS) entry which is preliminary data.</text>
</comment>
<feature type="chain" id="PRO_5043993064" description="Gll3595 protein" evidence="1">
    <location>
        <begin position="21"/>
        <end position="250"/>
    </location>
</feature>
<protein>
    <recommendedName>
        <fullName evidence="4">Gll3595 protein</fullName>
    </recommendedName>
</protein>
<dbReference type="Proteomes" id="UP001364472">
    <property type="component" value="Unassembled WGS sequence"/>
</dbReference>
<proteinExistence type="predicted"/>
<gene>
    <name evidence="2" type="ORF">WB794_03505</name>
</gene>
<keyword evidence="3" id="KW-1185">Reference proteome</keyword>
<evidence type="ECO:0000256" key="1">
    <source>
        <dbReference type="SAM" id="SignalP"/>
    </source>
</evidence>
<evidence type="ECO:0000313" key="2">
    <source>
        <dbReference type="EMBL" id="MEJ1248743.1"/>
    </source>
</evidence>
<accession>A0AAW9R3E2</accession>
<name>A0AAW9R3E2_9GAMM</name>
<feature type="signal peptide" evidence="1">
    <location>
        <begin position="1"/>
        <end position="20"/>
    </location>
</feature>
<sequence length="250" mass="25985">MTPLNTALALALVASGFATSAMSHEAAHHGGLASEPADAVRAPFDIVHTKITTQGNVATFHMAVSGNAGESRPSASGKLAGSTVFSYVWPTTLDSALVGFEPKAGILAFAVTAHPDFDDTPLFDENGDGNLDNDGNLWHSHWVVLQPDDACGDGALKVVDIPEGSKPRLPKTWPGLPILIDSPGWSPTFQQGSVEVRVPFDDIGAVEAATFDGVTAALRVNASVHNPLLCVVDVFKVASGDLSLPAAVNQ</sequence>
<keyword evidence="1" id="KW-0732">Signal</keyword>
<dbReference type="EMBL" id="JBBDHC010000003">
    <property type="protein sequence ID" value="MEJ1248743.1"/>
    <property type="molecule type" value="Genomic_DNA"/>
</dbReference>